<dbReference type="GO" id="GO:0006888">
    <property type="term" value="P:endoplasmic reticulum to Golgi vesicle-mediated transport"/>
    <property type="evidence" value="ECO:0007669"/>
    <property type="project" value="TreeGrafter"/>
</dbReference>
<feature type="region of interest" description="Disordered" evidence="12">
    <location>
        <begin position="1"/>
        <end position="63"/>
    </location>
</feature>
<dbReference type="PANTHER" id="PTHR23284:SF0">
    <property type="entry name" value="PROLACTIN REGULATORY ELEMENT-BINDING PROTEIN"/>
    <property type="match status" value="1"/>
</dbReference>
<dbReference type="PROSITE" id="PS50082">
    <property type="entry name" value="WD_REPEATS_2"/>
    <property type="match status" value="1"/>
</dbReference>
<sequence length="547" mass="58595">MRGSAGSVSGSGGAVIAQLGSSPGLGAGSGADEGPPQGGNTNSRDQGWGAAGAGGRRAGARTGGRRLGSEFVIVLSVEEVAALGVLSVRGAPGSSGRAERCCTGEQPCKNSPSSGPVTRSSGQEDKMGRRSHPELYRAPFPLYTIQIDPESGLVITAGGGGAARTGVKNGVHFLRLEQINGKLSASLLHSHDTETRAPMNMSLADNVLAVGQDANCHLLQFKIQKPEEKKVPNGPEKAGGKEKGPRKRKPSSSAAKDGGGDTKNETTQVTVEDLQVVQTDFSPDSLQKSVCFSPDRSMIVTGGVDGFVRVWEYPSMKKTLDFKAHNGEIEDLAVDPGNKIVSVGHDFQCCVWKKDQLVTALQWNENLPAVPDKAYRYQACRFGKVEDDKDVLRLYTVQIPYKRERKPPPCYITKWDGKSFLPLLTQPCGNEVISCLSVSDSGTFLALGTVTGSVAIYISFSLQKLYYVREAHGIVVTDLAFVPETRCGRALRGENEAAMLSVAVDSRCKLHLISNRRTFPIWLVLVLSALLVIFTILLLQHLFPGFL</sequence>
<dbReference type="InterPro" id="IPR015943">
    <property type="entry name" value="WD40/YVTN_repeat-like_dom_sf"/>
</dbReference>
<feature type="compositionally biased region" description="Basic and acidic residues" evidence="12">
    <location>
        <begin position="122"/>
        <end position="131"/>
    </location>
</feature>
<dbReference type="SUPFAM" id="SSF50998">
    <property type="entry name" value="Quinoprotein alcohol dehydrogenase-like"/>
    <property type="match status" value="1"/>
</dbReference>
<dbReference type="SMART" id="SM00320">
    <property type="entry name" value="WD40"/>
    <property type="match status" value="3"/>
</dbReference>
<comment type="caution">
    <text evidence="14">The sequence shown here is derived from an EMBL/GenBank/DDBJ whole genome shotgun (WGS) entry which is preliminary data.</text>
</comment>
<feature type="transmembrane region" description="Helical" evidence="13">
    <location>
        <begin position="442"/>
        <end position="460"/>
    </location>
</feature>
<evidence type="ECO:0000313" key="14">
    <source>
        <dbReference type="EMBL" id="KAJ1158515.1"/>
    </source>
</evidence>
<evidence type="ECO:0000256" key="9">
    <source>
        <dbReference type="ARBA" id="ARBA00022989"/>
    </source>
</evidence>
<dbReference type="EMBL" id="JANPWB010000009">
    <property type="protein sequence ID" value="KAJ1158515.1"/>
    <property type="molecule type" value="Genomic_DNA"/>
</dbReference>
<feature type="compositionally biased region" description="Polar residues" evidence="12">
    <location>
        <begin position="108"/>
        <end position="121"/>
    </location>
</feature>
<evidence type="ECO:0000256" key="1">
    <source>
        <dbReference type="ARBA" id="ARBA00004389"/>
    </source>
</evidence>
<keyword evidence="15" id="KW-1185">Reference proteome</keyword>
<keyword evidence="6" id="KW-0256">Endoplasmic reticulum</keyword>
<keyword evidence="5" id="KW-0677">Repeat</keyword>
<keyword evidence="3 11" id="KW-0853">WD repeat</keyword>
<evidence type="ECO:0000256" key="13">
    <source>
        <dbReference type="SAM" id="Phobius"/>
    </source>
</evidence>
<keyword evidence="4 13" id="KW-0812">Transmembrane</keyword>
<feature type="compositionally biased region" description="Gly residues" evidence="12">
    <location>
        <begin position="49"/>
        <end position="63"/>
    </location>
</feature>
<keyword evidence="10 13" id="KW-0472">Membrane</keyword>
<dbReference type="Pfam" id="PF00400">
    <property type="entry name" value="WD40"/>
    <property type="match status" value="2"/>
</dbReference>
<comment type="subcellular location">
    <subcellularLocation>
        <location evidence="1">Endoplasmic reticulum membrane</location>
        <topology evidence="1">Single-pass membrane protein</topology>
    </subcellularLocation>
</comment>
<feature type="region of interest" description="Disordered" evidence="12">
    <location>
        <begin position="225"/>
        <end position="269"/>
    </location>
</feature>
<evidence type="ECO:0000256" key="5">
    <source>
        <dbReference type="ARBA" id="ARBA00022737"/>
    </source>
</evidence>
<evidence type="ECO:0000256" key="8">
    <source>
        <dbReference type="ARBA" id="ARBA00022927"/>
    </source>
</evidence>
<feature type="region of interest" description="Disordered" evidence="12">
    <location>
        <begin position="89"/>
        <end position="131"/>
    </location>
</feature>
<evidence type="ECO:0000256" key="6">
    <source>
        <dbReference type="ARBA" id="ARBA00022824"/>
    </source>
</evidence>
<dbReference type="GO" id="GO:0015031">
    <property type="term" value="P:protein transport"/>
    <property type="evidence" value="ECO:0007669"/>
    <property type="project" value="UniProtKB-KW"/>
</dbReference>
<evidence type="ECO:0000256" key="10">
    <source>
        <dbReference type="ARBA" id="ARBA00023136"/>
    </source>
</evidence>
<evidence type="ECO:0000313" key="15">
    <source>
        <dbReference type="Proteomes" id="UP001066276"/>
    </source>
</evidence>
<gene>
    <name evidence="14" type="ORF">NDU88_011203</name>
</gene>
<dbReference type="GO" id="GO:0003400">
    <property type="term" value="P:regulation of COPII vesicle coating"/>
    <property type="evidence" value="ECO:0007669"/>
    <property type="project" value="TreeGrafter"/>
</dbReference>
<feature type="repeat" description="WD" evidence="11">
    <location>
        <begin position="289"/>
        <end position="321"/>
    </location>
</feature>
<dbReference type="AlphaFoldDB" id="A0AAV7S490"/>
<keyword evidence="8" id="KW-0653">Protein transport</keyword>
<keyword evidence="7" id="KW-0931">ER-Golgi transport</keyword>
<evidence type="ECO:0000256" key="7">
    <source>
        <dbReference type="ARBA" id="ARBA00022892"/>
    </source>
</evidence>
<evidence type="ECO:0000256" key="4">
    <source>
        <dbReference type="ARBA" id="ARBA00022692"/>
    </source>
</evidence>
<name>A0AAV7S490_PLEWA</name>
<dbReference type="Proteomes" id="UP001066276">
    <property type="component" value="Chromosome 5"/>
</dbReference>
<evidence type="ECO:0000256" key="2">
    <source>
        <dbReference type="ARBA" id="ARBA00022448"/>
    </source>
</evidence>
<dbReference type="Gene3D" id="2.130.10.10">
    <property type="entry name" value="YVTN repeat-like/Quinoprotein amine dehydrogenase"/>
    <property type="match status" value="1"/>
</dbReference>
<dbReference type="GO" id="GO:0005789">
    <property type="term" value="C:endoplasmic reticulum membrane"/>
    <property type="evidence" value="ECO:0007669"/>
    <property type="project" value="UniProtKB-SubCell"/>
</dbReference>
<evidence type="ECO:0008006" key="16">
    <source>
        <dbReference type="Google" id="ProtNLM"/>
    </source>
</evidence>
<accession>A0AAV7S490</accession>
<keyword evidence="2" id="KW-0813">Transport</keyword>
<proteinExistence type="predicted"/>
<reference evidence="14" key="1">
    <citation type="journal article" date="2022" name="bioRxiv">
        <title>Sequencing and chromosome-scale assembly of the giantPleurodeles waltlgenome.</title>
        <authorList>
            <person name="Brown T."/>
            <person name="Elewa A."/>
            <person name="Iarovenko S."/>
            <person name="Subramanian E."/>
            <person name="Araus A.J."/>
            <person name="Petzold A."/>
            <person name="Susuki M."/>
            <person name="Suzuki K.-i.T."/>
            <person name="Hayashi T."/>
            <person name="Toyoda A."/>
            <person name="Oliveira C."/>
            <person name="Osipova E."/>
            <person name="Leigh N.D."/>
            <person name="Simon A."/>
            <person name="Yun M.H."/>
        </authorList>
    </citation>
    <scope>NUCLEOTIDE SEQUENCE</scope>
    <source>
        <strain evidence="14">20211129_DDA</strain>
        <tissue evidence="14">Liver</tissue>
    </source>
</reference>
<organism evidence="14 15">
    <name type="scientific">Pleurodeles waltl</name>
    <name type="common">Iberian ribbed newt</name>
    <dbReference type="NCBI Taxonomy" id="8319"/>
    <lineage>
        <taxon>Eukaryota</taxon>
        <taxon>Metazoa</taxon>
        <taxon>Chordata</taxon>
        <taxon>Craniata</taxon>
        <taxon>Vertebrata</taxon>
        <taxon>Euteleostomi</taxon>
        <taxon>Amphibia</taxon>
        <taxon>Batrachia</taxon>
        <taxon>Caudata</taxon>
        <taxon>Salamandroidea</taxon>
        <taxon>Salamandridae</taxon>
        <taxon>Pleurodelinae</taxon>
        <taxon>Pleurodeles</taxon>
    </lineage>
</organism>
<dbReference type="InterPro" id="IPR001680">
    <property type="entry name" value="WD40_rpt"/>
</dbReference>
<evidence type="ECO:0000256" key="11">
    <source>
        <dbReference type="PROSITE-ProRule" id="PRU00221"/>
    </source>
</evidence>
<feature type="transmembrane region" description="Helical" evidence="13">
    <location>
        <begin position="519"/>
        <end position="543"/>
    </location>
</feature>
<evidence type="ECO:0000256" key="3">
    <source>
        <dbReference type="ARBA" id="ARBA00022574"/>
    </source>
</evidence>
<dbReference type="PANTHER" id="PTHR23284">
    <property type="entry name" value="PROLACTIN REGULATORY ELEMENT BINDING PROTEIN"/>
    <property type="match status" value="1"/>
</dbReference>
<evidence type="ECO:0000256" key="12">
    <source>
        <dbReference type="SAM" id="MobiDB-lite"/>
    </source>
</evidence>
<protein>
    <recommendedName>
        <fullName evidence="16">Prolactin regulatory element-binding protein</fullName>
    </recommendedName>
</protein>
<dbReference type="InterPro" id="IPR045260">
    <property type="entry name" value="Sec12-like"/>
</dbReference>
<keyword evidence="9 13" id="KW-1133">Transmembrane helix</keyword>
<dbReference type="GO" id="GO:0005085">
    <property type="term" value="F:guanyl-nucleotide exchange factor activity"/>
    <property type="evidence" value="ECO:0007669"/>
    <property type="project" value="InterPro"/>
</dbReference>
<dbReference type="InterPro" id="IPR011047">
    <property type="entry name" value="Quinoprotein_ADH-like_sf"/>
</dbReference>